<dbReference type="InterPro" id="IPR043129">
    <property type="entry name" value="ATPase_NBD"/>
</dbReference>
<evidence type="ECO:0000256" key="9">
    <source>
        <dbReference type="RuleBase" id="RU003322"/>
    </source>
</evidence>
<comment type="caution">
    <text evidence="12">The sequence shown here is derived from an EMBL/GenBank/DDBJ whole genome shotgun (WGS) entry which is preliminary data.</text>
</comment>
<reference evidence="12" key="1">
    <citation type="journal article" date="2014" name="Int. J. Syst. Evol. Microbiol.">
        <title>Complete genome sequence of Corynebacterium casei LMG S-19264T (=DSM 44701T), isolated from a smear-ripened cheese.</title>
        <authorList>
            <consortium name="US DOE Joint Genome Institute (JGI-PGF)"/>
            <person name="Walter F."/>
            <person name="Albersmeier A."/>
            <person name="Kalinowski J."/>
            <person name="Ruckert C."/>
        </authorList>
    </citation>
    <scope>NUCLEOTIDE SEQUENCE</scope>
    <source>
        <strain evidence="12">CGMCC 1.6293</strain>
    </source>
</reference>
<comment type="function">
    <text evidence="8">Acts as a chaperone.</text>
</comment>
<feature type="region of interest" description="Disordered" evidence="11">
    <location>
        <begin position="595"/>
        <end position="637"/>
    </location>
</feature>
<keyword evidence="4 8" id="KW-0547">Nucleotide-binding</keyword>
<dbReference type="NCBIfam" id="NF003520">
    <property type="entry name" value="PRK05183.1"/>
    <property type="match status" value="1"/>
</dbReference>
<feature type="coiled-coil region" evidence="10">
    <location>
        <begin position="246"/>
        <end position="273"/>
    </location>
</feature>
<evidence type="ECO:0000256" key="4">
    <source>
        <dbReference type="ARBA" id="ARBA00022741"/>
    </source>
</evidence>
<dbReference type="SUPFAM" id="SSF100934">
    <property type="entry name" value="Heat shock protein 70kD (HSP70), C-terminal subdomain"/>
    <property type="match status" value="1"/>
</dbReference>
<evidence type="ECO:0000256" key="2">
    <source>
        <dbReference type="ARBA" id="ARBA00014415"/>
    </source>
</evidence>
<feature type="coiled-coil region" evidence="10">
    <location>
        <begin position="527"/>
        <end position="577"/>
    </location>
</feature>
<evidence type="ECO:0000256" key="5">
    <source>
        <dbReference type="ARBA" id="ARBA00022840"/>
    </source>
</evidence>
<dbReference type="PANTHER" id="PTHR19375">
    <property type="entry name" value="HEAT SHOCK PROTEIN 70KDA"/>
    <property type="match status" value="1"/>
</dbReference>
<keyword evidence="10" id="KW-0175">Coiled coil</keyword>
<keyword evidence="7 8" id="KW-0143">Chaperone</keyword>
<organism evidence="12 13">
    <name type="scientific">Pseudooceanicola nanhaiensis</name>
    <dbReference type="NCBI Taxonomy" id="375761"/>
    <lineage>
        <taxon>Bacteria</taxon>
        <taxon>Pseudomonadati</taxon>
        <taxon>Pseudomonadota</taxon>
        <taxon>Alphaproteobacteria</taxon>
        <taxon>Rhodobacterales</taxon>
        <taxon>Paracoccaceae</taxon>
        <taxon>Pseudooceanicola</taxon>
    </lineage>
</organism>
<dbReference type="PROSITE" id="PS00297">
    <property type="entry name" value="HSP70_1"/>
    <property type="match status" value="1"/>
</dbReference>
<evidence type="ECO:0000256" key="3">
    <source>
        <dbReference type="ARBA" id="ARBA00022553"/>
    </source>
</evidence>
<reference evidence="12" key="2">
    <citation type="submission" date="2020-09" db="EMBL/GenBank/DDBJ databases">
        <authorList>
            <person name="Sun Q."/>
            <person name="Zhou Y."/>
        </authorList>
    </citation>
    <scope>NUCLEOTIDE SEQUENCE</scope>
    <source>
        <strain evidence="12">CGMCC 1.6293</strain>
    </source>
</reference>
<dbReference type="FunFam" id="3.90.640.10:FF:000003">
    <property type="entry name" value="Molecular chaperone DnaK"/>
    <property type="match status" value="1"/>
</dbReference>
<sequence length="637" mass="68813">MSKVIGIDLGTTNSCVAIMDGSQPKVIENSEGARTTPSIVAFTEEERLVGQSAKRQAVTNASNTIFGVKRLIGRRFDDEHLAKDKKNLPYNVINGGNGDAWVESRGEKYSPSQISAFILGKMKETAESYLGEEVTQAVITVPAYFNDAQRQATKDAGKIAGLEVLRIINEPTAAALAYGLDKQESHTIAVYDLGGGTFDVTILEIDDGLFEVKSTNGDTFLGGEDFDMRIVNYLADEFKKEHDVDLTKDKMALQRLKEAAEKAKIELSSSQSTEINQPFISMGAGGQPLHMVMKLTRAKLESLVGDLIKASLKPCQAALKDAGLSTSDVDEVVLVGGMTRMPKVVEEVTKFFGKEPHKGVNPDEVVALGAAIQAGVLQGDVKDVVLLDVTPLSLGIETLGGVFTRLIDRNTTIPTKKSQVFSTAEDNQNAVTIRVFQGEREMAADNKMLGQFNLEDIPPAPRGMPQIEVTFDIDANGIVSVGAKDKGTNKEQKITIQASGGLSDEDIERMVKDAEENADADKARRGLVEAKNQAESLIHSTEKALEEHADKVDPSTVEAIELAIAALKDELESDNADKIKSGIQNVTEASMKLGEAIYKAQTEETSDEEPQAADSGQSDDDDIVDADFEDLDDNKRA</sequence>
<dbReference type="EMBL" id="BMLF01000002">
    <property type="protein sequence ID" value="GGM06697.1"/>
    <property type="molecule type" value="Genomic_DNA"/>
</dbReference>
<dbReference type="Gene3D" id="3.30.420.40">
    <property type="match status" value="2"/>
</dbReference>
<dbReference type="FunFam" id="2.60.34.10:FF:000014">
    <property type="entry name" value="Chaperone protein DnaK HSP70"/>
    <property type="match status" value="1"/>
</dbReference>
<gene>
    <name evidence="8 12" type="primary">dnaK</name>
    <name evidence="12" type="ORF">GCM10011534_30800</name>
</gene>
<dbReference type="GO" id="GO:0051082">
    <property type="term" value="F:unfolded protein binding"/>
    <property type="evidence" value="ECO:0007669"/>
    <property type="project" value="InterPro"/>
</dbReference>
<dbReference type="NCBIfam" id="TIGR02350">
    <property type="entry name" value="prok_dnaK"/>
    <property type="match status" value="1"/>
</dbReference>
<feature type="compositionally biased region" description="Acidic residues" evidence="11">
    <location>
        <begin position="604"/>
        <end position="637"/>
    </location>
</feature>
<name>A0A917WIH1_9RHOB</name>
<accession>A0A917WIH1</accession>
<evidence type="ECO:0000313" key="13">
    <source>
        <dbReference type="Proteomes" id="UP000649829"/>
    </source>
</evidence>
<dbReference type="GO" id="GO:0140662">
    <property type="term" value="F:ATP-dependent protein folding chaperone"/>
    <property type="evidence" value="ECO:0007669"/>
    <property type="project" value="InterPro"/>
</dbReference>
<dbReference type="SUPFAM" id="SSF100920">
    <property type="entry name" value="Heat shock protein 70kD (HSP70), peptide-binding domain"/>
    <property type="match status" value="1"/>
</dbReference>
<keyword evidence="3 8" id="KW-0597">Phosphoprotein</keyword>
<keyword evidence="5 8" id="KW-0067">ATP-binding</keyword>
<evidence type="ECO:0000256" key="8">
    <source>
        <dbReference type="HAMAP-Rule" id="MF_00332"/>
    </source>
</evidence>
<dbReference type="InterPro" id="IPR018181">
    <property type="entry name" value="Heat_shock_70_CS"/>
</dbReference>
<dbReference type="Proteomes" id="UP000649829">
    <property type="component" value="Unassembled WGS sequence"/>
</dbReference>
<dbReference type="HAMAP" id="MF_00332">
    <property type="entry name" value="DnaK"/>
    <property type="match status" value="1"/>
</dbReference>
<evidence type="ECO:0000256" key="6">
    <source>
        <dbReference type="ARBA" id="ARBA00023016"/>
    </source>
</evidence>
<dbReference type="InterPro" id="IPR029047">
    <property type="entry name" value="HSP70_peptide-bd_sf"/>
</dbReference>
<dbReference type="GO" id="GO:0005524">
    <property type="term" value="F:ATP binding"/>
    <property type="evidence" value="ECO:0007669"/>
    <property type="project" value="UniProtKB-UniRule"/>
</dbReference>
<evidence type="ECO:0000256" key="1">
    <source>
        <dbReference type="ARBA" id="ARBA00007381"/>
    </source>
</evidence>
<dbReference type="FunFam" id="3.30.420.40:FF:000004">
    <property type="entry name" value="Molecular chaperone DnaK"/>
    <property type="match status" value="1"/>
</dbReference>
<dbReference type="NCBIfam" id="NF001413">
    <property type="entry name" value="PRK00290.1"/>
    <property type="match status" value="1"/>
</dbReference>
<keyword evidence="6 8" id="KW-0346">Stress response</keyword>
<dbReference type="RefSeq" id="WP_028287130.1">
    <property type="nucleotide sequence ID" value="NZ_BMLF01000002.1"/>
</dbReference>
<dbReference type="Gene3D" id="2.60.34.10">
    <property type="entry name" value="Substrate Binding Domain Of DNAk, Chain A, domain 1"/>
    <property type="match status" value="1"/>
</dbReference>
<dbReference type="SUPFAM" id="SSF53067">
    <property type="entry name" value="Actin-like ATPase domain"/>
    <property type="match status" value="2"/>
</dbReference>
<evidence type="ECO:0000313" key="12">
    <source>
        <dbReference type="EMBL" id="GGM06697.1"/>
    </source>
</evidence>
<keyword evidence="13" id="KW-1185">Reference proteome</keyword>
<comment type="induction">
    <text evidence="8">By stress conditions e.g. heat shock.</text>
</comment>
<proteinExistence type="evidence at transcript level"/>
<dbReference type="PRINTS" id="PR00301">
    <property type="entry name" value="HEATSHOCK70"/>
</dbReference>
<dbReference type="PROSITE" id="PS00329">
    <property type="entry name" value="HSP70_2"/>
    <property type="match status" value="1"/>
</dbReference>
<dbReference type="AlphaFoldDB" id="A0A917WIH1"/>
<evidence type="ECO:0000256" key="10">
    <source>
        <dbReference type="SAM" id="Coils"/>
    </source>
</evidence>
<feature type="modified residue" description="Phosphothreonine; by autocatalysis" evidence="8">
    <location>
        <position position="197"/>
    </location>
</feature>
<protein>
    <recommendedName>
        <fullName evidence="2 8">Chaperone protein DnaK</fullName>
    </recommendedName>
    <alternativeName>
        <fullName evidence="8">HSP70</fullName>
    </alternativeName>
    <alternativeName>
        <fullName evidence="8">Heat shock 70 kDa protein</fullName>
    </alternativeName>
    <alternativeName>
        <fullName evidence="8">Heat shock protein 70</fullName>
    </alternativeName>
</protein>
<dbReference type="InterPro" id="IPR029048">
    <property type="entry name" value="HSP70_C_sf"/>
</dbReference>
<dbReference type="PROSITE" id="PS01036">
    <property type="entry name" value="HSP70_3"/>
    <property type="match status" value="1"/>
</dbReference>
<dbReference type="InterPro" id="IPR012725">
    <property type="entry name" value="Chaperone_DnaK"/>
</dbReference>
<dbReference type="FunFam" id="1.20.1270.10:FF:000001">
    <property type="entry name" value="Molecular chaperone DnaK"/>
    <property type="match status" value="1"/>
</dbReference>
<evidence type="ECO:0000256" key="11">
    <source>
        <dbReference type="SAM" id="MobiDB-lite"/>
    </source>
</evidence>
<evidence type="ECO:0000256" key="7">
    <source>
        <dbReference type="ARBA" id="ARBA00023186"/>
    </source>
</evidence>
<dbReference type="InterPro" id="IPR013126">
    <property type="entry name" value="Hsp_70_fam"/>
</dbReference>
<dbReference type="Gene3D" id="1.20.1270.10">
    <property type="match status" value="1"/>
</dbReference>
<dbReference type="Pfam" id="PF00012">
    <property type="entry name" value="HSP70"/>
    <property type="match status" value="1"/>
</dbReference>
<dbReference type="Gene3D" id="3.90.640.10">
    <property type="entry name" value="Actin, Chain A, domain 4"/>
    <property type="match status" value="1"/>
</dbReference>
<comment type="similarity">
    <text evidence="1 8 9">Belongs to the heat shock protein 70 family.</text>
</comment>